<name>A0ABR9MTA2_9MICO</name>
<evidence type="ECO:0000313" key="1">
    <source>
        <dbReference type="EMBL" id="MBE1874607.1"/>
    </source>
</evidence>
<reference evidence="1 2" key="1">
    <citation type="submission" date="2020-10" db="EMBL/GenBank/DDBJ databases">
        <title>Myceligenerans pegani sp. nov., an endophytic actinomycete isolated from Peganum harmala L. in Xinjiang, China.</title>
        <authorList>
            <person name="Xin L."/>
        </authorList>
    </citation>
    <scope>NUCLEOTIDE SEQUENCE [LARGE SCALE GENOMIC DNA]</scope>
    <source>
        <strain evidence="1 2">TRM65318</strain>
    </source>
</reference>
<evidence type="ECO:0000313" key="2">
    <source>
        <dbReference type="Proteomes" id="UP000625527"/>
    </source>
</evidence>
<dbReference type="Proteomes" id="UP000625527">
    <property type="component" value="Unassembled WGS sequence"/>
</dbReference>
<keyword evidence="2" id="KW-1185">Reference proteome</keyword>
<sequence length="115" mass="11793">TAETLIIPGGDRIRIEGFGEAQLQQPSGGSGTVAVATPDSLISQPLDGSDALKQPASGSPAAPVQVGGCVYGAWSTTGDVIRDCPGTDRDDRQTLEGLASGAVLQYRTNRGRIIL</sequence>
<feature type="non-terminal residue" evidence="1">
    <location>
        <position position="115"/>
    </location>
</feature>
<accession>A0ABR9MTA2</accession>
<dbReference type="EMBL" id="JADAQT010000042">
    <property type="protein sequence ID" value="MBE1874607.1"/>
    <property type="molecule type" value="Genomic_DNA"/>
</dbReference>
<protein>
    <submittedName>
        <fullName evidence="1">Uncharacterized protein</fullName>
    </submittedName>
</protein>
<proteinExistence type="predicted"/>
<feature type="non-terminal residue" evidence="1">
    <location>
        <position position="1"/>
    </location>
</feature>
<organism evidence="1 2">
    <name type="scientific">Myceligenerans pegani</name>
    <dbReference type="NCBI Taxonomy" id="2776917"/>
    <lineage>
        <taxon>Bacteria</taxon>
        <taxon>Bacillati</taxon>
        <taxon>Actinomycetota</taxon>
        <taxon>Actinomycetes</taxon>
        <taxon>Micrococcales</taxon>
        <taxon>Promicromonosporaceae</taxon>
        <taxon>Myceligenerans</taxon>
    </lineage>
</organism>
<dbReference type="RefSeq" id="WP_192861175.1">
    <property type="nucleotide sequence ID" value="NZ_JADAQT010000042.1"/>
</dbReference>
<comment type="caution">
    <text evidence="1">The sequence shown here is derived from an EMBL/GenBank/DDBJ whole genome shotgun (WGS) entry which is preliminary data.</text>
</comment>
<gene>
    <name evidence="1" type="ORF">IHE71_02655</name>
</gene>